<dbReference type="EMBL" id="BGZK01001649">
    <property type="protein sequence ID" value="GBP83923.1"/>
    <property type="molecule type" value="Genomic_DNA"/>
</dbReference>
<protein>
    <submittedName>
        <fullName evidence="1">Uncharacterized protein</fullName>
    </submittedName>
</protein>
<proteinExistence type="predicted"/>
<name>A0A4C1Z9U2_EUMVA</name>
<evidence type="ECO:0000313" key="1">
    <source>
        <dbReference type="EMBL" id="GBP83923.1"/>
    </source>
</evidence>
<evidence type="ECO:0000313" key="2">
    <source>
        <dbReference type="Proteomes" id="UP000299102"/>
    </source>
</evidence>
<keyword evidence="2" id="KW-1185">Reference proteome</keyword>
<dbReference type="AlphaFoldDB" id="A0A4C1Z9U2"/>
<reference evidence="1 2" key="1">
    <citation type="journal article" date="2019" name="Commun. Biol.">
        <title>The bagworm genome reveals a unique fibroin gene that provides high tensile strength.</title>
        <authorList>
            <person name="Kono N."/>
            <person name="Nakamura H."/>
            <person name="Ohtoshi R."/>
            <person name="Tomita M."/>
            <person name="Numata K."/>
            <person name="Arakawa K."/>
        </authorList>
    </citation>
    <scope>NUCLEOTIDE SEQUENCE [LARGE SCALE GENOMIC DNA]</scope>
</reference>
<sequence>MATPREKKPAVSAKAKDEQAKDIAGLVLHRDRHPSFLLPSDKFSTGKSKKFKNAYKRTTAAYDCQPFKDLAKLLVALCVKTEMNVTHLANNTRLEAIKRNLTIGPDTRCHHRRDDSEHTIAARLRQPTAASERLRCGGRTYSAVFVISSLMMHLWIP</sequence>
<organism evidence="1 2">
    <name type="scientific">Eumeta variegata</name>
    <name type="common">Bagworm moth</name>
    <name type="synonym">Eumeta japonica</name>
    <dbReference type="NCBI Taxonomy" id="151549"/>
    <lineage>
        <taxon>Eukaryota</taxon>
        <taxon>Metazoa</taxon>
        <taxon>Ecdysozoa</taxon>
        <taxon>Arthropoda</taxon>
        <taxon>Hexapoda</taxon>
        <taxon>Insecta</taxon>
        <taxon>Pterygota</taxon>
        <taxon>Neoptera</taxon>
        <taxon>Endopterygota</taxon>
        <taxon>Lepidoptera</taxon>
        <taxon>Glossata</taxon>
        <taxon>Ditrysia</taxon>
        <taxon>Tineoidea</taxon>
        <taxon>Psychidae</taxon>
        <taxon>Oiketicinae</taxon>
        <taxon>Eumeta</taxon>
    </lineage>
</organism>
<gene>
    <name evidence="1" type="ORF">EVAR_89645_1</name>
</gene>
<comment type="caution">
    <text evidence="1">The sequence shown here is derived from an EMBL/GenBank/DDBJ whole genome shotgun (WGS) entry which is preliminary data.</text>
</comment>
<dbReference type="Proteomes" id="UP000299102">
    <property type="component" value="Unassembled WGS sequence"/>
</dbReference>
<accession>A0A4C1Z9U2</accession>